<feature type="transmembrane region" description="Helical" evidence="1">
    <location>
        <begin position="63"/>
        <end position="84"/>
    </location>
</feature>
<evidence type="ECO:0000313" key="3">
    <source>
        <dbReference type="Proteomes" id="UP001634394"/>
    </source>
</evidence>
<keyword evidence="1" id="KW-0812">Transmembrane</keyword>
<evidence type="ECO:0000256" key="1">
    <source>
        <dbReference type="SAM" id="Phobius"/>
    </source>
</evidence>
<proteinExistence type="predicted"/>
<reference evidence="2 3" key="1">
    <citation type="submission" date="2024-11" db="EMBL/GenBank/DDBJ databases">
        <title>Chromosome-level genome assembly of the freshwater bivalve Anodonta woodiana.</title>
        <authorList>
            <person name="Chen X."/>
        </authorList>
    </citation>
    <scope>NUCLEOTIDE SEQUENCE [LARGE SCALE GENOMIC DNA]</scope>
    <source>
        <strain evidence="2">MN2024</strain>
        <tissue evidence="2">Gills</tissue>
    </source>
</reference>
<accession>A0ABD3Y1C2</accession>
<feature type="transmembrane region" description="Helical" evidence="1">
    <location>
        <begin position="127"/>
        <end position="150"/>
    </location>
</feature>
<dbReference type="EMBL" id="JBJQND010000001">
    <property type="protein sequence ID" value="KAL3891100.1"/>
    <property type="molecule type" value="Genomic_DNA"/>
</dbReference>
<keyword evidence="1" id="KW-1133">Transmembrane helix</keyword>
<sequence>MLTISHIAVLCTCASVLFLILSIALPYWYYSVLVNFGLWTYCSGFGSCQSLLEVTASMQATRAFVIIGLLLLAGSGVVGFLKVFVLKEKTMFPRIAGGLAIAAGISIIIGVGIFGGKVGADTSVGTLHAGFGLAVVSGLTSFAAGGLYFASK</sequence>
<dbReference type="AlphaFoldDB" id="A0ABD3Y1C2"/>
<evidence type="ECO:0000313" key="2">
    <source>
        <dbReference type="EMBL" id="KAL3891100.1"/>
    </source>
</evidence>
<keyword evidence="1" id="KW-0472">Membrane</keyword>
<feature type="transmembrane region" description="Helical" evidence="1">
    <location>
        <begin position="7"/>
        <end position="29"/>
    </location>
</feature>
<protein>
    <submittedName>
        <fullName evidence="2">Uncharacterized protein</fullName>
    </submittedName>
</protein>
<dbReference type="Proteomes" id="UP001634394">
    <property type="component" value="Unassembled WGS sequence"/>
</dbReference>
<dbReference type="Gene3D" id="1.20.140.150">
    <property type="match status" value="1"/>
</dbReference>
<organism evidence="2 3">
    <name type="scientific">Sinanodonta woodiana</name>
    <name type="common">Chinese pond mussel</name>
    <name type="synonym">Anodonta woodiana</name>
    <dbReference type="NCBI Taxonomy" id="1069815"/>
    <lineage>
        <taxon>Eukaryota</taxon>
        <taxon>Metazoa</taxon>
        <taxon>Spiralia</taxon>
        <taxon>Lophotrochozoa</taxon>
        <taxon>Mollusca</taxon>
        <taxon>Bivalvia</taxon>
        <taxon>Autobranchia</taxon>
        <taxon>Heteroconchia</taxon>
        <taxon>Palaeoheterodonta</taxon>
        <taxon>Unionida</taxon>
        <taxon>Unionoidea</taxon>
        <taxon>Unionidae</taxon>
        <taxon>Unioninae</taxon>
        <taxon>Sinanodonta</taxon>
    </lineage>
</organism>
<gene>
    <name evidence="2" type="ORF">ACJMK2_003363</name>
</gene>
<feature type="transmembrane region" description="Helical" evidence="1">
    <location>
        <begin position="96"/>
        <end position="115"/>
    </location>
</feature>
<comment type="caution">
    <text evidence="2">The sequence shown here is derived from an EMBL/GenBank/DDBJ whole genome shotgun (WGS) entry which is preliminary data.</text>
</comment>
<name>A0ABD3Y1C2_SINWO</name>
<keyword evidence="3" id="KW-1185">Reference proteome</keyword>